<dbReference type="Proteomes" id="UP000001514">
    <property type="component" value="Unassembled WGS sequence"/>
</dbReference>
<dbReference type="Pfam" id="PF08417">
    <property type="entry name" value="PaO"/>
    <property type="match status" value="1"/>
</dbReference>
<protein>
    <recommendedName>
        <fullName evidence="14">Rieske domain-containing protein</fullName>
    </recommendedName>
</protein>
<dbReference type="InterPro" id="IPR050584">
    <property type="entry name" value="Cholesterol_7-desaturase"/>
</dbReference>
<dbReference type="Gene3D" id="2.102.10.10">
    <property type="entry name" value="Rieske [2Fe-2S] iron-sulphur domain"/>
    <property type="match status" value="1"/>
</dbReference>
<organism evidence="16">
    <name type="scientific">Selaginella moellendorffii</name>
    <name type="common">Spikemoss</name>
    <dbReference type="NCBI Taxonomy" id="88036"/>
    <lineage>
        <taxon>Eukaryota</taxon>
        <taxon>Viridiplantae</taxon>
        <taxon>Streptophyta</taxon>
        <taxon>Embryophyta</taxon>
        <taxon>Tracheophyta</taxon>
        <taxon>Lycopodiopsida</taxon>
        <taxon>Selaginellales</taxon>
        <taxon>Selaginellaceae</taxon>
        <taxon>Selaginella</taxon>
    </lineage>
</organism>
<gene>
    <name evidence="15" type="ORF">SELMODRAFT_137430</name>
</gene>
<dbReference type="SUPFAM" id="SSF55961">
    <property type="entry name" value="Bet v1-like"/>
    <property type="match status" value="1"/>
</dbReference>
<keyword evidence="11" id="KW-0408">Iron</keyword>
<dbReference type="SUPFAM" id="SSF50022">
    <property type="entry name" value="ISP domain"/>
    <property type="match status" value="1"/>
</dbReference>
<comment type="subcellular location">
    <subcellularLocation>
        <location evidence="2">Membrane</location>
    </subcellularLocation>
    <subcellularLocation>
        <location evidence="1">Plastid</location>
        <location evidence="1">Chloroplast</location>
    </subcellularLocation>
</comment>
<keyword evidence="10" id="KW-0560">Oxidoreductase</keyword>
<keyword evidence="4" id="KW-0934">Plastid</keyword>
<evidence type="ECO:0000259" key="14">
    <source>
        <dbReference type="PROSITE" id="PS51296"/>
    </source>
</evidence>
<evidence type="ECO:0000256" key="6">
    <source>
        <dbReference type="ARBA" id="ARBA00022714"/>
    </source>
</evidence>
<dbReference type="eggNOG" id="ENOG502QR6Q">
    <property type="taxonomic scope" value="Eukaryota"/>
</dbReference>
<keyword evidence="9" id="KW-1133">Transmembrane helix</keyword>
<keyword evidence="8" id="KW-0809">Transit peptide</keyword>
<dbReference type="HOGENOM" id="CLU_003927_3_1_1"/>
<dbReference type="GO" id="GO:0005737">
    <property type="term" value="C:cytoplasm"/>
    <property type="evidence" value="ECO:0000318"/>
    <property type="project" value="GO_Central"/>
</dbReference>
<dbReference type="OMA" id="PNPQDKM"/>
<keyword evidence="3" id="KW-0150">Chloroplast</keyword>
<keyword evidence="6" id="KW-0001">2Fe-2S</keyword>
<accession>D8TDJ4</accession>
<evidence type="ECO:0000313" key="16">
    <source>
        <dbReference type="Proteomes" id="UP000001514"/>
    </source>
</evidence>
<dbReference type="InParanoid" id="D8TDJ4"/>
<evidence type="ECO:0000256" key="12">
    <source>
        <dbReference type="ARBA" id="ARBA00023014"/>
    </source>
</evidence>
<evidence type="ECO:0000256" key="11">
    <source>
        <dbReference type="ARBA" id="ARBA00023004"/>
    </source>
</evidence>
<dbReference type="GO" id="GO:0016020">
    <property type="term" value="C:membrane"/>
    <property type="evidence" value="ECO:0007669"/>
    <property type="project" value="UniProtKB-SubCell"/>
</dbReference>
<reference evidence="15 16" key="1">
    <citation type="journal article" date="2011" name="Science">
        <title>The Selaginella genome identifies genetic changes associated with the evolution of vascular plants.</title>
        <authorList>
            <person name="Banks J.A."/>
            <person name="Nishiyama T."/>
            <person name="Hasebe M."/>
            <person name="Bowman J.L."/>
            <person name="Gribskov M."/>
            <person name="dePamphilis C."/>
            <person name="Albert V.A."/>
            <person name="Aono N."/>
            <person name="Aoyama T."/>
            <person name="Ambrose B.A."/>
            <person name="Ashton N.W."/>
            <person name="Axtell M.J."/>
            <person name="Barker E."/>
            <person name="Barker M.S."/>
            <person name="Bennetzen J.L."/>
            <person name="Bonawitz N.D."/>
            <person name="Chapple C."/>
            <person name="Cheng C."/>
            <person name="Correa L.G."/>
            <person name="Dacre M."/>
            <person name="DeBarry J."/>
            <person name="Dreyer I."/>
            <person name="Elias M."/>
            <person name="Engstrom E.M."/>
            <person name="Estelle M."/>
            <person name="Feng L."/>
            <person name="Finet C."/>
            <person name="Floyd S.K."/>
            <person name="Frommer W.B."/>
            <person name="Fujita T."/>
            <person name="Gramzow L."/>
            <person name="Gutensohn M."/>
            <person name="Harholt J."/>
            <person name="Hattori M."/>
            <person name="Heyl A."/>
            <person name="Hirai T."/>
            <person name="Hiwatashi Y."/>
            <person name="Ishikawa M."/>
            <person name="Iwata M."/>
            <person name="Karol K.G."/>
            <person name="Koehler B."/>
            <person name="Kolukisaoglu U."/>
            <person name="Kubo M."/>
            <person name="Kurata T."/>
            <person name="Lalonde S."/>
            <person name="Li K."/>
            <person name="Li Y."/>
            <person name="Litt A."/>
            <person name="Lyons E."/>
            <person name="Manning G."/>
            <person name="Maruyama T."/>
            <person name="Michael T.P."/>
            <person name="Mikami K."/>
            <person name="Miyazaki S."/>
            <person name="Morinaga S."/>
            <person name="Murata T."/>
            <person name="Mueller-Roeber B."/>
            <person name="Nelson D.R."/>
            <person name="Obara M."/>
            <person name="Oguri Y."/>
            <person name="Olmstead R.G."/>
            <person name="Onodera N."/>
            <person name="Petersen B.L."/>
            <person name="Pils B."/>
            <person name="Prigge M."/>
            <person name="Rensing S.A."/>
            <person name="Riano-Pachon D.M."/>
            <person name="Roberts A.W."/>
            <person name="Sato Y."/>
            <person name="Scheller H.V."/>
            <person name="Schulz B."/>
            <person name="Schulz C."/>
            <person name="Shakirov E.V."/>
            <person name="Shibagaki N."/>
            <person name="Shinohara N."/>
            <person name="Shippen D.E."/>
            <person name="Soerensen I."/>
            <person name="Sotooka R."/>
            <person name="Sugimoto N."/>
            <person name="Sugita M."/>
            <person name="Sumikawa N."/>
            <person name="Tanurdzic M."/>
            <person name="Theissen G."/>
            <person name="Ulvskov P."/>
            <person name="Wakazuki S."/>
            <person name="Weng J.K."/>
            <person name="Willats W.W."/>
            <person name="Wipf D."/>
            <person name="Wolf P.G."/>
            <person name="Yang L."/>
            <person name="Zimmer A.D."/>
            <person name="Zhu Q."/>
            <person name="Mitros T."/>
            <person name="Hellsten U."/>
            <person name="Loque D."/>
            <person name="Otillar R."/>
            <person name="Salamov A."/>
            <person name="Schmutz J."/>
            <person name="Shapiro H."/>
            <person name="Lindquist E."/>
            <person name="Lucas S."/>
            <person name="Rokhsar D."/>
            <person name="Grigoriev I.V."/>
        </authorList>
    </citation>
    <scope>NUCLEOTIDE SEQUENCE [LARGE SCALE GENOMIC DNA]</scope>
</reference>
<dbReference type="KEGG" id="smo:SELMODRAFT_137430"/>
<dbReference type="PANTHER" id="PTHR21266">
    <property type="entry name" value="IRON-SULFUR DOMAIN CONTAINING PROTEIN"/>
    <property type="match status" value="1"/>
</dbReference>
<dbReference type="GO" id="GO:0009507">
    <property type="term" value="C:chloroplast"/>
    <property type="evidence" value="ECO:0007669"/>
    <property type="project" value="UniProtKB-SubCell"/>
</dbReference>
<proteinExistence type="predicted"/>
<name>D8TDJ4_SELML</name>
<dbReference type="Gramene" id="EFJ05265">
    <property type="protein sequence ID" value="EFJ05265"/>
    <property type="gene ID" value="SELMODRAFT_137430"/>
</dbReference>
<evidence type="ECO:0000256" key="1">
    <source>
        <dbReference type="ARBA" id="ARBA00004229"/>
    </source>
</evidence>
<dbReference type="GO" id="GO:0051537">
    <property type="term" value="F:2 iron, 2 sulfur cluster binding"/>
    <property type="evidence" value="ECO:0007669"/>
    <property type="project" value="UniProtKB-KW"/>
</dbReference>
<dbReference type="InterPro" id="IPR036922">
    <property type="entry name" value="Rieske_2Fe-2S_sf"/>
</dbReference>
<keyword evidence="7" id="KW-0479">Metal-binding</keyword>
<dbReference type="PROSITE" id="PS51296">
    <property type="entry name" value="RIESKE"/>
    <property type="match status" value="1"/>
</dbReference>
<keyword evidence="13" id="KW-0472">Membrane</keyword>
<dbReference type="Pfam" id="PF00355">
    <property type="entry name" value="Rieske"/>
    <property type="match status" value="1"/>
</dbReference>
<keyword evidence="5" id="KW-0812">Transmembrane</keyword>
<keyword evidence="12" id="KW-0411">Iron-sulfur</keyword>
<keyword evidence="16" id="KW-1185">Reference proteome</keyword>
<dbReference type="FunCoup" id="D8TDJ4">
    <property type="interactions" value="1196"/>
</dbReference>
<evidence type="ECO:0000256" key="9">
    <source>
        <dbReference type="ARBA" id="ARBA00022989"/>
    </source>
</evidence>
<dbReference type="PANTHER" id="PTHR21266:SF32">
    <property type="entry name" value="CHOLESTEROL 7-DESATURASE NVD"/>
    <property type="match status" value="1"/>
</dbReference>
<evidence type="ECO:0000256" key="4">
    <source>
        <dbReference type="ARBA" id="ARBA00022640"/>
    </source>
</evidence>
<evidence type="ECO:0000256" key="5">
    <source>
        <dbReference type="ARBA" id="ARBA00022692"/>
    </source>
</evidence>
<dbReference type="Gene3D" id="3.90.380.10">
    <property type="entry name" value="Naphthalene 1,2-dioxygenase Alpha Subunit, Chain A, domain 1"/>
    <property type="match status" value="1"/>
</dbReference>
<feature type="domain" description="Rieske" evidence="14">
    <location>
        <begin position="79"/>
        <end position="190"/>
    </location>
</feature>
<dbReference type="AlphaFoldDB" id="D8TDJ4"/>
<evidence type="ECO:0000313" key="15">
    <source>
        <dbReference type="EMBL" id="EFJ05265.1"/>
    </source>
</evidence>
<dbReference type="GO" id="GO:0046872">
    <property type="term" value="F:metal ion binding"/>
    <property type="evidence" value="ECO:0007669"/>
    <property type="project" value="UniProtKB-KW"/>
</dbReference>
<sequence length="500" mass="57300">MAILEVLAPDITWQRPWKSLWATSNHSVPLAFLRRTTRKGRVANPRHIAIVTRATSSREKEEALEQTKRSTWFDWNSEWYPVAIEQELDKGVPHAVTILGNELVVWWDSNGKNWQVFSDKCPHRLAPLSEGRIGENGHIQCSYHGWIFAPGTGSCSRIPQAQPGDLSVRLSPRACATVYPSMEQQGILWMNFSASASSQIKPPFFPVLEDADFVHYWATSDVPYGYEALIENLMDPTHVPFAHHKLQGNRNKAGPVSYTVNKFDRHGFKGSTGRGDVVFMPPLSFVMEIRIPPKQKVLSKLWSKLEESDKITYTVFMCVPVLPGRSKAFWSFPRNFAKSIHFYTPRWLAHLRHMLVLDSDLYLLHIMEQKQERNEREYIPTSADAFVLGFRRWLSVYAGGAPGYAPHIDRKLPSSPPKQQLMDRYENHVKRCPTCMAALRSFKLAELGLQIAAIATVAVASIRRSWWGILGVFLWIASRYTARFIRKNYHFHDYNHALVK</sequence>
<evidence type="ECO:0000256" key="7">
    <source>
        <dbReference type="ARBA" id="ARBA00022723"/>
    </source>
</evidence>
<dbReference type="InterPro" id="IPR013626">
    <property type="entry name" value="PaO"/>
</dbReference>
<evidence type="ECO:0000256" key="8">
    <source>
        <dbReference type="ARBA" id="ARBA00022946"/>
    </source>
</evidence>
<dbReference type="InterPro" id="IPR017941">
    <property type="entry name" value="Rieske_2Fe-2S"/>
</dbReference>
<dbReference type="EMBL" id="GL377731">
    <property type="protein sequence ID" value="EFJ05265.1"/>
    <property type="molecule type" value="Genomic_DNA"/>
</dbReference>
<evidence type="ECO:0000256" key="10">
    <source>
        <dbReference type="ARBA" id="ARBA00023002"/>
    </source>
</evidence>
<evidence type="ECO:0000256" key="3">
    <source>
        <dbReference type="ARBA" id="ARBA00022528"/>
    </source>
</evidence>
<dbReference type="GO" id="GO:0016491">
    <property type="term" value="F:oxidoreductase activity"/>
    <property type="evidence" value="ECO:0000318"/>
    <property type="project" value="GO_Central"/>
</dbReference>
<evidence type="ECO:0000256" key="2">
    <source>
        <dbReference type="ARBA" id="ARBA00004370"/>
    </source>
</evidence>
<evidence type="ECO:0000256" key="13">
    <source>
        <dbReference type="ARBA" id="ARBA00023136"/>
    </source>
</evidence>
<dbReference type="GO" id="GO:0010277">
    <property type="term" value="F:chlorophyllide a oxygenase activity"/>
    <property type="evidence" value="ECO:0007669"/>
    <property type="project" value="InterPro"/>
</dbReference>
<dbReference type="STRING" id="88036.D8TDJ4"/>